<evidence type="ECO:0000313" key="1">
    <source>
        <dbReference type="EMBL" id="TBU61834.1"/>
    </source>
</evidence>
<evidence type="ECO:0000313" key="2">
    <source>
        <dbReference type="Proteomes" id="UP000292082"/>
    </source>
</evidence>
<sequence>MPMPSFCLNLDEPCRQHSVDTRNGPCQSSPKRGEVVCAEEHMLHYCGRRSASPGGCSARRRSLSSCVDRASSTCVHAGSCRDERFPSCLCFVLLCHCAVGKEDVRCLVEGYWQRRLGVLGG</sequence>
<name>A0A4Q9Q5E4_9APHY</name>
<keyword evidence="2" id="KW-1185">Reference proteome</keyword>
<dbReference type="AlphaFoldDB" id="A0A4Q9Q5E4"/>
<dbReference type="EMBL" id="ML145096">
    <property type="protein sequence ID" value="TBU61834.1"/>
    <property type="molecule type" value="Genomic_DNA"/>
</dbReference>
<organism evidence="1 2">
    <name type="scientific">Dichomitus squalens</name>
    <dbReference type="NCBI Taxonomy" id="114155"/>
    <lineage>
        <taxon>Eukaryota</taxon>
        <taxon>Fungi</taxon>
        <taxon>Dikarya</taxon>
        <taxon>Basidiomycota</taxon>
        <taxon>Agaricomycotina</taxon>
        <taxon>Agaricomycetes</taxon>
        <taxon>Polyporales</taxon>
        <taxon>Polyporaceae</taxon>
        <taxon>Dichomitus</taxon>
    </lineage>
</organism>
<dbReference type="Proteomes" id="UP000292082">
    <property type="component" value="Unassembled WGS sequence"/>
</dbReference>
<gene>
    <name evidence="1" type="ORF">BD310DRAFT_919958</name>
</gene>
<accession>A0A4Q9Q5E4</accession>
<protein>
    <submittedName>
        <fullName evidence="1">Uncharacterized protein</fullName>
    </submittedName>
</protein>
<reference evidence="1 2" key="1">
    <citation type="submission" date="2019-01" db="EMBL/GenBank/DDBJ databases">
        <title>Draft genome sequences of three monokaryotic isolates of the white-rot basidiomycete fungus Dichomitus squalens.</title>
        <authorList>
            <consortium name="DOE Joint Genome Institute"/>
            <person name="Lopez S.C."/>
            <person name="Andreopoulos B."/>
            <person name="Pangilinan J."/>
            <person name="Lipzen A."/>
            <person name="Riley R."/>
            <person name="Ahrendt S."/>
            <person name="Ng V."/>
            <person name="Barry K."/>
            <person name="Daum C."/>
            <person name="Grigoriev I.V."/>
            <person name="Hilden K.S."/>
            <person name="Makela M.R."/>
            <person name="de Vries R.P."/>
        </authorList>
    </citation>
    <scope>NUCLEOTIDE SEQUENCE [LARGE SCALE GENOMIC DNA]</scope>
    <source>
        <strain evidence="1 2">CBS 464.89</strain>
    </source>
</reference>
<proteinExistence type="predicted"/>